<evidence type="ECO:0000256" key="6">
    <source>
        <dbReference type="ARBA" id="ARBA00022990"/>
    </source>
</evidence>
<feature type="compositionally biased region" description="Low complexity" evidence="11">
    <location>
        <begin position="1245"/>
        <end position="1254"/>
    </location>
</feature>
<dbReference type="GO" id="GO:0005737">
    <property type="term" value="C:cytoplasm"/>
    <property type="evidence" value="ECO:0007669"/>
    <property type="project" value="UniProtKB-ARBA"/>
</dbReference>
<dbReference type="InterPro" id="IPR037977">
    <property type="entry name" value="CBD_Afadin"/>
</dbReference>
<proteinExistence type="predicted"/>
<reference evidence="15" key="2">
    <citation type="submission" date="2025-09" db="UniProtKB">
        <authorList>
            <consortium name="Ensembl"/>
        </authorList>
    </citation>
    <scope>IDENTIFICATION</scope>
</reference>
<evidence type="ECO:0000256" key="4">
    <source>
        <dbReference type="ARBA" id="ARBA00022889"/>
    </source>
</evidence>
<feature type="compositionally biased region" description="Basic and acidic residues" evidence="11">
    <location>
        <begin position="1074"/>
        <end position="1091"/>
    </location>
</feature>
<evidence type="ECO:0000256" key="7">
    <source>
        <dbReference type="ARBA" id="ARBA00023054"/>
    </source>
</evidence>
<dbReference type="FunFam" id="2.30.42.10:FF:000032">
    <property type="entry name" value="Afadin isoform A"/>
    <property type="match status" value="1"/>
</dbReference>
<evidence type="ECO:0000259" key="14">
    <source>
        <dbReference type="PROSITE" id="PS51126"/>
    </source>
</evidence>
<dbReference type="Gene3D" id="3.10.20.90">
    <property type="entry name" value="Phosphatidylinositol 3-kinase Catalytic Subunit, Chain A, domain 1"/>
    <property type="match status" value="2"/>
</dbReference>
<comment type="subcellular location">
    <subcellularLocation>
        <location evidence="1">Cell junction</location>
        <location evidence="1">Adherens junction</location>
    </subcellularLocation>
</comment>
<dbReference type="Ensembl" id="ENSMMOT00000020463.1">
    <property type="protein sequence ID" value="ENSMMOP00000020129.1"/>
    <property type="gene ID" value="ENSMMOG00000015292.1"/>
</dbReference>
<keyword evidence="7" id="KW-0175">Coiled coil</keyword>
<organism evidence="15 16">
    <name type="scientific">Mola mola</name>
    <name type="common">Ocean sunfish</name>
    <name type="synonym">Tetraodon mola</name>
    <dbReference type="NCBI Taxonomy" id="94237"/>
    <lineage>
        <taxon>Eukaryota</taxon>
        <taxon>Metazoa</taxon>
        <taxon>Chordata</taxon>
        <taxon>Craniata</taxon>
        <taxon>Vertebrata</taxon>
        <taxon>Euteleostomi</taxon>
        <taxon>Actinopterygii</taxon>
        <taxon>Neopterygii</taxon>
        <taxon>Teleostei</taxon>
        <taxon>Neoteleostei</taxon>
        <taxon>Acanthomorphata</taxon>
        <taxon>Eupercaria</taxon>
        <taxon>Tetraodontiformes</taxon>
        <taxon>Molidae</taxon>
        <taxon>Mola</taxon>
    </lineage>
</organism>
<dbReference type="GO" id="GO:0034330">
    <property type="term" value="P:cell junction organization"/>
    <property type="evidence" value="ECO:0007669"/>
    <property type="project" value="UniProtKB-ARBA"/>
</dbReference>
<feature type="compositionally biased region" description="Acidic residues" evidence="11">
    <location>
        <begin position="1475"/>
        <end position="1487"/>
    </location>
</feature>
<dbReference type="CDD" id="cd06789">
    <property type="entry name" value="PDZ_AFDN-like"/>
    <property type="match status" value="1"/>
</dbReference>
<evidence type="ECO:0000259" key="13">
    <source>
        <dbReference type="PROSITE" id="PS50200"/>
    </source>
</evidence>
<keyword evidence="4" id="KW-0130">Cell adhesion</keyword>
<dbReference type="PROSITE" id="PS50200">
    <property type="entry name" value="RA"/>
    <property type="match status" value="2"/>
</dbReference>
<dbReference type="Proteomes" id="UP000261620">
    <property type="component" value="Unplaced"/>
</dbReference>
<dbReference type="GO" id="GO:0007165">
    <property type="term" value="P:signal transduction"/>
    <property type="evidence" value="ECO:0007669"/>
    <property type="project" value="InterPro"/>
</dbReference>
<feature type="domain" description="PDZ" evidence="12">
    <location>
        <begin position="968"/>
        <end position="1054"/>
    </location>
</feature>
<dbReference type="InterPro" id="IPR008984">
    <property type="entry name" value="SMAD_FHA_dom_sf"/>
</dbReference>
<dbReference type="FunFam" id="3.10.20.90:FF:000033">
    <property type="entry name" value="afadin isoform X1"/>
    <property type="match status" value="1"/>
</dbReference>
<keyword evidence="3" id="KW-0677">Repeat</keyword>
<dbReference type="GO" id="GO:0030154">
    <property type="term" value="P:cell differentiation"/>
    <property type="evidence" value="ECO:0007669"/>
    <property type="project" value="UniProtKB-ARBA"/>
</dbReference>
<evidence type="ECO:0000313" key="16">
    <source>
        <dbReference type="Proteomes" id="UP000261620"/>
    </source>
</evidence>
<feature type="compositionally biased region" description="Polar residues" evidence="11">
    <location>
        <begin position="1095"/>
        <end position="1111"/>
    </location>
</feature>
<dbReference type="Pfam" id="PF01843">
    <property type="entry name" value="DIL"/>
    <property type="match status" value="1"/>
</dbReference>
<evidence type="ECO:0000256" key="11">
    <source>
        <dbReference type="SAM" id="MobiDB-lite"/>
    </source>
</evidence>
<feature type="domain" description="Ras-associating" evidence="13">
    <location>
        <begin position="38"/>
        <end position="133"/>
    </location>
</feature>
<feature type="region of interest" description="Disordered" evidence="11">
    <location>
        <begin position="1131"/>
        <end position="1183"/>
    </location>
</feature>
<keyword evidence="6" id="KW-0007">Acetylation</keyword>
<feature type="region of interest" description="Disordered" evidence="11">
    <location>
        <begin position="1068"/>
        <end position="1118"/>
    </location>
</feature>
<dbReference type="SUPFAM" id="SSF50156">
    <property type="entry name" value="PDZ domain-like"/>
    <property type="match status" value="1"/>
</dbReference>
<feature type="compositionally biased region" description="Polar residues" evidence="11">
    <location>
        <begin position="1135"/>
        <end position="1144"/>
    </location>
</feature>
<evidence type="ECO:0000256" key="8">
    <source>
        <dbReference type="ARBA" id="ARBA00058472"/>
    </source>
</evidence>
<feature type="domain" description="Dilute" evidence="14">
    <location>
        <begin position="636"/>
        <end position="876"/>
    </location>
</feature>
<evidence type="ECO:0000256" key="10">
    <source>
        <dbReference type="ARBA" id="ARBA00083790"/>
    </source>
</evidence>
<name>A0A3Q3X4E7_MOLML</name>
<evidence type="ECO:0000259" key="12">
    <source>
        <dbReference type="PROSITE" id="PS50106"/>
    </source>
</evidence>
<keyword evidence="5" id="KW-0965">Cell junction</keyword>
<feature type="region of interest" description="Disordered" evidence="11">
    <location>
        <begin position="1468"/>
        <end position="1553"/>
    </location>
</feature>
<dbReference type="CDD" id="cd22711">
    <property type="entry name" value="FHA_AFDN"/>
    <property type="match status" value="1"/>
</dbReference>
<feature type="region of interest" description="Disordered" evidence="11">
    <location>
        <begin position="1226"/>
        <end position="1390"/>
    </location>
</feature>
<sequence length="1553" mass="175651">MSGSREEERRKLADIINHWNANRLDLFEISRPTEDLEFHGVMRFYFQDRVAGNFATKCIRVSSTATTQDVIETLAEKFRPDMRMLSSPKYSLYEVHVSGGESHKLSIREPLVVQLNWNKDDREGRFVLKNENDILPKKSQSNGPEKEKDGVIQNFKRTLSKKEKKKEKKREKEFTRIPDGDDENSRLAAEVYKDMPETSFTRTISNPEVVMKRRRQQKLEKRMQEFMSNDGRPDSGGTLRIYADSLKPNIPYKTILLSTRDTADFAVVEALEKYGLEKENPREYCIARVTILKPNQDDKSSKEGILDDTECPLQIFRDWPADRGTLVFQLKKRPPDCQARKGKRMDDKGLRGKDGSSSLPPEKLPYLVELSPGRGNHYTYYSYRHHEDGSDSRDKPKLYRLQHSITEVGSDCTEDGAIQLLGPGILPHHCNLMHTDGMVTVTPHGPDADTFVDGQRITETTMLRSGSTLQFGSAHVFKFVDPMFDQGGKREPGAMMRSRHKSGSVPETTFDLHGEVHSGAALPTSKVKQTHHSSGKLEMERGMVKPMIRGEQQDSRSQDISADRPELTLPAGIEFRDNSEDTFLSAIINYTNSSTVHFKLSPTYVLYMACRYVLSPSYRPDMSPSERTHKVIAIVNKMVSMMEGVIQKQKNIAGALAFWMANASELLNFIKQDRDLNRITLDAQDILAHLVQMAFKYLVHCLQADLNNYMPAFLDDPEEHNPQRPKIEDVLHTLTGAMSLLRRCRVNAALTIQLFSQLFHFINMWLFNKLVTDTDSGLCCHYWGAILRQQLSHIEAWAEKQGLELAADCHLSRIVQATTLLTMDKYSMQDVQNIHNTCFKLNSLQLHALMTNYNCAPDEPYIPPELIDHVVAVAENTADELARSDGREVQLEEDPDLQLPFLLPEDGYSCDVVRSIPNGLQDFLEPLLQRGFCRLIPHPRSPGTWTIHFEGADCDSHFSAPMRKEPEVVTVTLKKHNGMGLSIVAAKGAGQEKLGIYIKSVVKGGAADVDGRLAAGDQLLSVDGRSLVGLSQERAAELMTRTGSVVTLEVAKQGAIYHGLATLLNQPSPMMTRASDRGRDKNGKLRPKSEGFELYNNSVQNGSPESPQTGWDSYPEPKKMSEDRLLKNRADHRSSPNVANQGQSPAGKAAYPGGPGTKITSVSTGNLCDEPSPPHPEAYPIPTQTYPREYFTIPAPKSLDRVVCPGQGPPQHWEGLEDREHLPLVDNIHNSVGGPDHWAPQPQVSSSLESSTSSQEHLNFSASSSSSNKTQNQKTGPGRWKTPNAPHSVPPHSAQPPSRSDLPPPPPPPPAIYPDPYDPQPDLPLPPPPAAITPVTAQQAADRKKREEQQRWYEKEKARLEEERERKRREQERKLGQIRANPVMPVQPHNNGVSIELLPQQQPRTIERRDLQYITISILPPTSASNPAGKQSNLSECVFIFQSKPERTAEESDRLRKLMLEWQFQKRLQESKQSDEDEEEEDDEDVDTMLIMQRLEAEKRARLQDEERRRKQQLEEIRKREAEERVKQEEERKWREEERAKRETEGKVGLPVK</sequence>
<evidence type="ECO:0000313" key="15">
    <source>
        <dbReference type="Ensembl" id="ENSMMOP00000020129.1"/>
    </source>
</evidence>
<keyword evidence="16" id="KW-1185">Reference proteome</keyword>
<dbReference type="PANTHER" id="PTHR10398">
    <property type="entry name" value="AFADIN"/>
    <property type="match status" value="1"/>
</dbReference>
<feature type="compositionally biased region" description="Basic and acidic residues" evidence="11">
    <location>
        <begin position="170"/>
        <end position="182"/>
    </location>
</feature>
<dbReference type="CDD" id="cd01782">
    <property type="entry name" value="RA1_Afadin"/>
    <property type="match status" value="1"/>
</dbReference>
<evidence type="ECO:0000256" key="3">
    <source>
        <dbReference type="ARBA" id="ARBA00022737"/>
    </source>
</evidence>
<dbReference type="STRING" id="94237.ENSMMOP00000020129"/>
<dbReference type="CDD" id="cd15471">
    <property type="entry name" value="Myo5p-like_CBD_afadin"/>
    <property type="match status" value="1"/>
</dbReference>
<dbReference type="SUPFAM" id="SSF49879">
    <property type="entry name" value="SMAD/FHA domain"/>
    <property type="match status" value="1"/>
</dbReference>
<dbReference type="SMART" id="SM01132">
    <property type="entry name" value="DIL"/>
    <property type="match status" value="1"/>
</dbReference>
<dbReference type="Gene3D" id="2.30.42.10">
    <property type="match status" value="1"/>
</dbReference>
<dbReference type="InterPro" id="IPR000159">
    <property type="entry name" value="RA_dom"/>
</dbReference>
<dbReference type="FunFam" id="3.10.20.90:FF:000025">
    <property type="entry name" value="Afadin, adherens junction formation factor"/>
    <property type="match status" value="1"/>
</dbReference>
<dbReference type="PROSITE" id="PS51126">
    <property type="entry name" value="DILUTE"/>
    <property type="match status" value="1"/>
</dbReference>
<evidence type="ECO:0000256" key="2">
    <source>
        <dbReference type="ARBA" id="ARBA00022553"/>
    </source>
</evidence>
<dbReference type="InterPro" id="IPR036034">
    <property type="entry name" value="PDZ_sf"/>
</dbReference>
<keyword evidence="2" id="KW-0597">Phosphoprotein</keyword>
<dbReference type="SMART" id="SM00314">
    <property type="entry name" value="RA"/>
    <property type="match status" value="2"/>
</dbReference>
<dbReference type="InterPro" id="IPR002710">
    <property type="entry name" value="Dilute_dom"/>
</dbReference>
<feature type="compositionally biased region" description="Basic and acidic residues" evidence="11">
    <location>
        <begin position="1495"/>
        <end position="1546"/>
    </location>
</feature>
<feature type="compositionally biased region" description="Basic and acidic residues" evidence="11">
    <location>
        <begin position="336"/>
        <end position="354"/>
    </location>
</feature>
<feature type="region of interest" description="Disordered" evidence="11">
    <location>
        <begin position="131"/>
        <end position="182"/>
    </location>
</feature>
<dbReference type="Pfam" id="PF00788">
    <property type="entry name" value="RA"/>
    <property type="match status" value="2"/>
</dbReference>
<dbReference type="InterPro" id="IPR029071">
    <property type="entry name" value="Ubiquitin-like_domsf"/>
</dbReference>
<dbReference type="SMART" id="SM00228">
    <property type="entry name" value="PDZ"/>
    <property type="match status" value="1"/>
</dbReference>
<feature type="compositionally biased region" description="Basic and acidic residues" evidence="11">
    <location>
        <begin position="1341"/>
        <end position="1375"/>
    </location>
</feature>
<dbReference type="OMA" id="YRCAQDE"/>
<accession>A0A3Q3X4E7</accession>
<dbReference type="InterPro" id="IPR000253">
    <property type="entry name" value="FHA_dom"/>
</dbReference>
<dbReference type="CDD" id="cd01781">
    <property type="entry name" value="RA2_Afadin"/>
    <property type="match status" value="1"/>
</dbReference>
<dbReference type="GO" id="GO:0007155">
    <property type="term" value="P:cell adhesion"/>
    <property type="evidence" value="ECO:0007669"/>
    <property type="project" value="UniProtKB-KW"/>
</dbReference>
<evidence type="ECO:0000256" key="5">
    <source>
        <dbReference type="ARBA" id="ARBA00022949"/>
    </source>
</evidence>
<dbReference type="GO" id="GO:0032880">
    <property type="term" value="P:regulation of protein localization"/>
    <property type="evidence" value="ECO:0007669"/>
    <property type="project" value="TreeGrafter"/>
</dbReference>
<dbReference type="SUPFAM" id="SSF54236">
    <property type="entry name" value="Ubiquitin-like"/>
    <property type="match status" value="2"/>
</dbReference>
<dbReference type="FunFam" id="2.60.200.20:FF:000006">
    <property type="entry name" value="Afadin, adherens junction formation factor"/>
    <property type="match status" value="1"/>
</dbReference>
<feature type="region of interest" description="Disordered" evidence="11">
    <location>
        <begin position="336"/>
        <end position="367"/>
    </location>
</feature>
<dbReference type="InterPro" id="IPR001478">
    <property type="entry name" value="PDZ"/>
</dbReference>
<reference evidence="15" key="1">
    <citation type="submission" date="2025-08" db="UniProtKB">
        <authorList>
            <consortium name="Ensembl"/>
        </authorList>
    </citation>
    <scope>IDENTIFICATION</scope>
</reference>
<comment type="function">
    <text evidence="8">Belongs to an adhesion system, probably together with the E-cadherin-catenin system, which plays a role in the organization of homotypic, interneuronal and heterotypic cell-cell adherens junctions (AJs). Nectin- and actin-filament-binding protein that connects nectin to the actin cytoskeleton. May play a key role in the organization of epithelial structures of the embryonic ectoderm. Essential for the organization of adherens junctions.</text>
</comment>
<evidence type="ECO:0000256" key="9">
    <source>
        <dbReference type="ARBA" id="ARBA00073709"/>
    </source>
</evidence>
<dbReference type="InterPro" id="IPR028842">
    <property type="entry name" value="Afadin"/>
</dbReference>
<dbReference type="Gene3D" id="2.60.200.20">
    <property type="match status" value="1"/>
</dbReference>
<protein>
    <recommendedName>
        <fullName evidence="9">Afadin</fullName>
    </recommendedName>
    <alternativeName>
        <fullName evidence="10">Afadin adherens junction formation factor</fullName>
    </alternativeName>
</protein>
<dbReference type="GO" id="GO:0050839">
    <property type="term" value="F:cell adhesion molecule binding"/>
    <property type="evidence" value="ECO:0007669"/>
    <property type="project" value="TreeGrafter"/>
</dbReference>
<dbReference type="PANTHER" id="PTHR10398:SF2">
    <property type="entry name" value="AFADIN"/>
    <property type="match status" value="1"/>
</dbReference>
<feature type="domain" description="Ras-associating" evidence="13">
    <location>
        <begin position="235"/>
        <end position="335"/>
    </location>
</feature>
<evidence type="ECO:0000256" key="1">
    <source>
        <dbReference type="ARBA" id="ARBA00004536"/>
    </source>
</evidence>
<dbReference type="GO" id="GO:0005912">
    <property type="term" value="C:adherens junction"/>
    <property type="evidence" value="ECO:0007669"/>
    <property type="project" value="UniProtKB-SubCell"/>
</dbReference>
<dbReference type="Pfam" id="PF00498">
    <property type="entry name" value="FHA"/>
    <property type="match status" value="1"/>
</dbReference>
<feature type="compositionally biased region" description="Basic residues" evidence="11">
    <location>
        <begin position="158"/>
        <end position="169"/>
    </location>
</feature>
<feature type="compositionally biased region" description="Pro residues" evidence="11">
    <location>
        <begin position="1302"/>
        <end position="1331"/>
    </location>
</feature>
<dbReference type="PROSITE" id="PS50106">
    <property type="entry name" value="PDZ"/>
    <property type="match status" value="1"/>
</dbReference>
<dbReference type="Pfam" id="PF00595">
    <property type="entry name" value="PDZ"/>
    <property type="match status" value="1"/>
</dbReference>